<accession>A0ABU5IYV2</accession>
<keyword evidence="1" id="KW-0472">Membrane</keyword>
<keyword evidence="3" id="KW-1185">Reference proteome</keyword>
<comment type="caution">
    <text evidence="2">The sequence shown here is derived from an EMBL/GenBank/DDBJ whole genome shotgun (WGS) entry which is preliminary data.</text>
</comment>
<proteinExistence type="predicted"/>
<gene>
    <name evidence="2" type="ORF">SM124_11385</name>
</gene>
<dbReference type="Proteomes" id="UP001290455">
    <property type="component" value="Unassembled WGS sequence"/>
</dbReference>
<reference evidence="2 3" key="1">
    <citation type="submission" date="2023-11" db="EMBL/GenBank/DDBJ databases">
        <title>Bacillus jintuensis, isolated from a mudflat on the Beibu Gulf coast.</title>
        <authorList>
            <person name="Li M."/>
        </authorList>
    </citation>
    <scope>NUCLEOTIDE SEQUENCE [LARGE SCALE GENOMIC DNA]</scope>
    <source>
        <strain evidence="2 3">31A1R</strain>
    </source>
</reference>
<evidence type="ECO:0000256" key="1">
    <source>
        <dbReference type="SAM" id="Phobius"/>
    </source>
</evidence>
<evidence type="ECO:0000313" key="3">
    <source>
        <dbReference type="Proteomes" id="UP001290455"/>
    </source>
</evidence>
<organism evidence="2 3">
    <name type="scientific">Robertmurraya mangrovi</name>
    <dbReference type="NCBI Taxonomy" id="3098077"/>
    <lineage>
        <taxon>Bacteria</taxon>
        <taxon>Bacillati</taxon>
        <taxon>Bacillota</taxon>
        <taxon>Bacilli</taxon>
        <taxon>Bacillales</taxon>
        <taxon>Bacillaceae</taxon>
        <taxon>Robertmurraya</taxon>
    </lineage>
</organism>
<evidence type="ECO:0000313" key="2">
    <source>
        <dbReference type="EMBL" id="MDZ5472350.1"/>
    </source>
</evidence>
<keyword evidence="1" id="KW-1133">Transmembrane helix</keyword>
<dbReference type="RefSeq" id="WP_322446641.1">
    <property type="nucleotide sequence ID" value="NZ_JAXOFX010000006.1"/>
</dbReference>
<keyword evidence="1" id="KW-0812">Transmembrane</keyword>
<dbReference type="EMBL" id="JAXOFX010000006">
    <property type="protein sequence ID" value="MDZ5472350.1"/>
    <property type="molecule type" value="Genomic_DNA"/>
</dbReference>
<feature type="transmembrane region" description="Helical" evidence="1">
    <location>
        <begin position="40"/>
        <end position="57"/>
    </location>
</feature>
<name>A0ABU5IYV2_9BACI</name>
<protein>
    <submittedName>
        <fullName evidence="2">Uncharacterized protein</fullName>
    </submittedName>
</protein>
<sequence length="62" mass="7473">MNSFLIFLILILTVVIDYYWLDTDLKRWGWMKKWSNRNKVLFFTGFIAVSGLIYLGLSIKYF</sequence>